<evidence type="ECO:0000256" key="2">
    <source>
        <dbReference type="ARBA" id="ARBA00023125"/>
    </source>
</evidence>
<evidence type="ECO:0000313" key="6">
    <source>
        <dbReference type="Proteomes" id="UP000551616"/>
    </source>
</evidence>
<dbReference type="GO" id="GO:0003700">
    <property type="term" value="F:DNA-binding transcription factor activity"/>
    <property type="evidence" value="ECO:0007669"/>
    <property type="project" value="InterPro"/>
</dbReference>
<dbReference type="GO" id="GO:0000976">
    <property type="term" value="F:transcription cis-regulatory region binding"/>
    <property type="evidence" value="ECO:0007669"/>
    <property type="project" value="TreeGrafter"/>
</dbReference>
<dbReference type="PANTHER" id="PTHR30146:SF24">
    <property type="entry name" value="XYLOSE OPERON REGULATORY PROTEIN"/>
    <property type="match status" value="1"/>
</dbReference>
<dbReference type="Pfam" id="PF22177">
    <property type="entry name" value="PBP1_XylR"/>
    <property type="match status" value="1"/>
</dbReference>
<name>A0A7V8V245_9BACT</name>
<protein>
    <submittedName>
        <fullName evidence="5">Xylose operon regulatory protein</fullName>
    </submittedName>
</protein>
<evidence type="ECO:0000259" key="4">
    <source>
        <dbReference type="PROSITE" id="PS01124"/>
    </source>
</evidence>
<dbReference type="RefSeq" id="WP_207395053.1">
    <property type="nucleotide sequence ID" value="NZ_JABRWO010000002.1"/>
</dbReference>
<dbReference type="Gene3D" id="1.10.10.60">
    <property type="entry name" value="Homeodomain-like"/>
    <property type="match status" value="1"/>
</dbReference>
<dbReference type="InterPro" id="IPR018060">
    <property type="entry name" value="HTH_AraC"/>
</dbReference>
<keyword evidence="1" id="KW-0805">Transcription regulation</keyword>
<comment type="caution">
    <text evidence="5">The sequence shown here is derived from an EMBL/GenBank/DDBJ whole genome shotgun (WGS) entry which is preliminary data.</text>
</comment>
<dbReference type="SUPFAM" id="SSF53822">
    <property type="entry name" value="Periplasmic binding protein-like I"/>
    <property type="match status" value="1"/>
</dbReference>
<dbReference type="InterPro" id="IPR046335">
    <property type="entry name" value="LacI/GalR-like_sensor"/>
</dbReference>
<accession>A0A7V8V245</accession>
<reference evidence="5 6" key="1">
    <citation type="submission" date="2020-05" db="EMBL/GenBank/DDBJ databases">
        <title>Bremerella alba sp. nov., a novel planctomycete isolated from the surface of the macroalga Fucus spiralis.</title>
        <authorList>
            <person name="Godinho O."/>
            <person name="Botelho R."/>
            <person name="Albuquerque L."/>
            <person name="Wiegand S."/>
            <person name="Da Costa M.S."/>
            <person name="Lobo-Da-Cunha A."/>
            <person name="Jogler C."/>
            <person name="Lage O.M."/>
        </authorList>
    </citation>
    <scope>NUCLEOTIDE SEQUENCE [LARGE SCALE GENOMIC DNA]</scope>
    <source>
        <strain evidence="5 6">FF15</strain>
    </source>
</reference>
<dbReference type="Pfam" id="PF13377">
    <property type="entry name" value="Peripla_BP_3"/>
    <property type="match status" value="1"/>
</dbReference>
<evidence type="ECO:0000313" key="5">
    <source>
        <dbReference type="EMBL" id="MBA2113545.1"/>
    </source>
</evidence>
<keyword evidence="3" id="KW-0804">Transcription</keyword>
<keyword evidence="6" id="KW-1185">Reference proteome</keyword>
<dbReference type="Proteomes" id="UP000551616">
    <property type="component" value="Unassembled WGS sequence"/>
</dbReference>
<dbReference type="EMBL" id="JABRWO010000002">
    <property type="protein sequence ID" value="MBA2113545.1"/>
    <property type="molecule type" value="Genomic_DNA"/>
</dbReference>
<dbReference type="PROSITE" id="PS01124">
    <property type="entry name" value="HTH_ARAC_FAMILY_2"/>
    <property type="match status" value="1"/>
</dbReference>
<proteinExistence type="predicted"/>
<dbReference type="SUPFAM" id="SSF46689">
    <property type="entry name" value="Homeodomain-like"/>
    <property type="match status" value="1"/>
</dbReference>
<gene>
    <name evidence="5" type="primary">xylR_3</name>
    <name evidence="5" type="ORF">HOV93_06940</name>
</gene>
<dbReference type="SMART" id="SM00342">
    <property type="entry name" value="HTH_ARAC"/>
    <property type="match status" value="1"/>
</dbReference>
<dbReference type="Gene3D" id="3.40.50.2300">
    <property type="match status" value="2"/>
</dbReference>
<dbReference type="Pfam" id="PF12833">
    <property type="entry name" value="HTH_18"/>
    <property type="match status" value="1"/>
</dbReference>
<evidence type="ECO:0000256" key="1">
    <source>
        <dbReference type="ARBA" id="ARBA00023015"/>
    </source>
</evidence>
<dbReference type="InterPro" id="IPR009057">
    <property type="entry name" value="Homeodomain-like_sf"/>
</dbReference>
<evidence type="ECO:0000256" key="3">
    <source>
        <dbReference type="ARBA" id="ARBA00023163"/>
    </source>
</evidence>
<dbReference type="InterPro" id="IPR054031">
    <property type="entry name" value="XylR_PBP1"/>
</dbReference>
<feature type="domain" description="HTH araC/xylS-type" evidence="4">
    <location>
        <begin position="280"/>
        <end position="378"/>
    </location>
</feature>
<dbReference type="InterPro" id="IPR028082">
    <property type="entry name" value="Peripla_BP_I"/>
</dbReference>
<dbReference type="PANTHER" id="PTHR30146">
    <property type="entry name" value="LACI-RELATED TRANSCRIPTIONAL REPRESSOR"/>
    <property type="match status" value="1"/>
</dbReference>
<sequence>MSSNRSVAVLVETYDSWGRNVVESIARYAQSARWSLVISPRDYDGRLRLPPQWNGDGVIAMLRDTAMVDHLRGAKVPVVDVDALLQDVSDVGRVVTDDHLRVSMAFNHFRDMNFQHFATYAPKVNRYPDWRSQLFQEVVEQAGFPCFDFLDSCGENFGWLADSRKVADWIRQRPLPLAVFSPDPVPARQLAEICQWEDIRVPDEVGILAGDTDDLLCSIAFPPISSIELDCYQIGQEACLLLNELINGKTPPNQPTCIAPLRVIPRHSTEILAVSDQELAEVLRFIRARACENIRVKDILEVVPISRRRLEQKFRTLLGRSIAEEIRRVRLDHARQLLIETTLATSVIAIKCGFSSGVELAHAFRKYHGIRPTDLRKRR</sequence>
<dbReference type="CDD" id="cd01543">
    <property type="entry name" value="PBP1_XylR"/>
    <property type="match status" value="1"/>
</dbReference>
<organism evidence="5 6">
    <name type="scientific">Bremerella alba</name>
    <dbReference type="NCBI Taxonomy" id="980252"/>
    <lineage>
        <taxon>Bacteria</taxon>
        <taxon>Pseudomonadati</taxon>
        <taxon>Planctomycetota</taxon>
        <taxon>Planctomycetia</taxon>
        <taxon>Pirellulales</taxon>
        <taxon>Pirellulaceae</taxon>
        <taxon>Bremerella</taxon>
    </lineage>
</organism>
<keyword evidence="2" id="KW-0238">DNA-binding</keyword>
<dbReference type="AlphaFoldDB" id="A0A7V8V245"/>